<name>F1ZB76_9SPHN</name>
<dbReference type="GO" id="GO:0005886">
    <property type="term" value="C:plasma membrane"/>
    <property type="evidence" value="ECO:0007669"/>
    <property type="project" value="UniProtKB-SubCell"/>
</dbReference>
<dbReference type="OrthoDB" id="9808638at2"/>
<accession>F1ZB76</accession>
<evidence type="ECO:0000256" key="6">
    <source>
        <dbReference type="ARBA" id="ARBA00023136"/>
    </source>
</evidence>
<dbReference type="Gene3D" id="1.10.3730.20">
    <property type="match status" value="1"/>
</dbReference>
<keyword evidence="4 8" id="KW-0812">Transmembrane</keyword>
<comment type="subcellular location">
    <subcellularLocation>
        <location evidence="1 8">Cell membrane</location>
        <topology evidence="1 8">Multi-pass membrane protein</topology>
    </subcellularLocation>
</comment>
<evidence type="ECO:0000256" key="8">
    <source>
        <dbReference type="RuleBase" id="RU003942"/>
    </source>
</evidence>
<keyword evidence="2" id="KW-0813">Transport</keyword>
<proteinExistence type="inferred from homology"/>
<dbReference type="HOGENOM" id="CLU_133067_0_2_5"/>
<evidence type="ECO:0000256" key="9">
    <source>
        <dbReference type="SAM" id="Phobius"/>
    </source>
</evidence>
<dbReference type="InterPro" id="IPR000390">
    <property type="entry name" value="Small_drug/metabolite_transptr"/>
</dbReference>
<evidence type="ECO:0000256" key="3">
    <source>
        <dbReference type="ARBA" id="ARBA00022475"/>
    </source>
</evidence>
<keyword evidence="5 9" id="KW-1133">Transmembrane helix</keyword>
<dbReference type="InterPro" id="IPR037185">
    <property type="entry name" value="EmrE-like"/>
</dbReference>
<dbReference type="GO" id="GO:1990961">
    <property type="term" value="P:xenobiotic detoxification by transmembrane export across the plasma membrane"/>
    <property type="evidence" value="ECO:0007669"/>
    <property type="project" value="UniProtKB-ARBA"/>
</dbReference>
<evidence type="ECO:0000313" key="10">
    <source>
        <dbReference type="EMBL" id="EGD58057.1"/>
    </source>
</evidence>
<dbReference type="Pfam" id="PF00893">
    <property type="entry name" value="Multi_Drug_Res"/>
    <property type="match status" value="1"/>
</dbReference>
<dbReference type="GO" id="GO:0015297">
    <property type="term" value="F:antiporter activity"/>
    <property type="evidence" value="ECO:0007669"/>
    <property type="project" value="TreeGrafter"/>
</dbReference>
<keyword evidence="6 9" id="KW-0472">Membrane</keyword>
<evidence type="ECO:0000256" key="4">
    <source>
        <dbReference type="ARBA" id="ARBA00022692"/>
    </source>
</evidence>
<organism evidence="10 11">
    <name type="scientific">Novosphingobium nitrogenifigens DSM 19370</name>
    <dbReference type="NCBI Taxonomy" id="983920"/>
    <lineage>
        <taxon>Bacteria</taxon>
        <taxon>Pseudomonadati</taxon>
        <taxon>Pseudomonadota</taxon>
        <taxon>Alphaproteobacteria</taxon>
        <taxon>Sphingomonadales</taxon>
        <taxon>Sphingomonadaceae</taxon>
        <taxon>Novosphingobium</taxon>
    </lineage>
</organism>
<dbReference type="PANTHER" id="PTHR30561:SF1">
    <property type="entry name" value="MULTIDRUG TRANSPORTER EMRE"/>
    <property type="match status" value="1"/>
</dbReference>
<gene>
    <name evidence="10" type="ORF">Y88_0109</name>
</gene>
<dbReference type="FunCoup" id="F1ZB76">
    <property type="interactions" value="120"/>
</dbReference>
<dbReference type="RefSeq" id="WP_008067472.1">
    <property type="nucleotide sequence ID" value="NZ_AQWK01000006.1"/>
</dbReference>
<evidence type="ECO:0000256" key="2">
    <source>
        <dbReference type="ARBA" id="ARBA00022448"/>
    </source>
</evidence>
<dbReference type="FunFam" id="1.10.3730.20:FF:000001">
    <property type="entry name" value="Quaternary ammonium compound resistance transporter SugE"/>
    <property type="match status" value="1"/>
</dbReference>
<dbReference type="AlphaFoldDB" id="F1ZB76"/>
<dbReference type="GO" id="GO:0015199">
    <property type="term" value="F:amino-acid betaine transmembrane transporter activity"/>
    <property type="evidence" value="ECO:0007669"/>
    <property type="project" value="TreeGrafter"/>
</dbReference>
<dbReference type="EMBL" id="AEWJ01000044">
    <property type="protein sequence ID" value="EGD58057.1"/>
    <property type="molecule type" value="Genomic_DNA"/>
</dbReference>
<reference evidence="10 11" key="1">
    <citation type="journal article" date="2012" name="J. Bacteriol.">
        <title>Draft Genome Sequence of Novosphingobium nitrogenifigens Y88T.</title>
        <authorList>
            <person name="Strabala T.J."/>
            <person name="Macdonald L."/>
            <person name="Liu V."/>
            <person name="Smit A.M."/>
        </authorList>
    </citation>
    <scope>NUCLEOTIDE SEQUENCE [LARGE SCALE GENOMIC DNA]</scope>
    <source>
        <strain evidence="10 11">DSM 19370</strain>
    </source>
</reference>
<keyword evidence="11" id="KW-1185">Reference proteome</keyword>
<evidence type="ECO:0000256" key="1">
    <source>
        <dbReference type="ARBA" id="ARBA00004651"/>
    </source>
</evidence>
<comment type="similarity">
    <text evidence="7 8">Belongs to the drug/metabolite transporter (DMT) superfamily. Small multidrug resistance (SMR) (TC 2.A.7.1) family.</text>
</comment>
<feature type="transmembrane region" description="Helical" evidence="9">
    <location>
        <begin position="34"/>
        <end position="52"/>
    </location>
</feature>
<comment type="caution">
    <text evidence="10">The sequence shown here is derived from an EMBL/GenBank/DDBJ whole genome shotgun (WGS) entry which is preliminary data.</text>
</comment>
<dbReference type="eggNOG" id="COG2076">
    <property type="taxonomic scope" value="Bacteria"/>
</dbReference>
<dbReference type="PANTHER" id="PTHR30561">
    <property type="entry name" value="SMR FAMILY PROTON-DEPENDENT DRUG EFFLUX TRANSPORTER SUGE"/>
    <property type="match status" value="1"/>
</dbReference>
<evidence type="ECO:0000313" key="11">
    <source>
        <dbReference type="Proteomes" id="UP000004728"/>
    </source>
</evidence>
<protein>
    <submittedName>
        <fullName evidence="10">SMR family efflux pump</fullName>
    </submittedName>
</protein>
<feature type="transmembrane region" description="Helical" evidence="9">
    <location>
        <begin position="89"/>
        <end position="108"/>
    </location>
</feature>
<dbReference type="InParanoid" id="F1ZB76"/>
<dbReference type="GO" id="GO:0031460">
    <property type="term" value="P:glycine betaine transport"/>
    <property type="evidence" value="ECO:0007669"/>
    <property type="project" value="TreeGrafter"/>
</dbReference>
<dbReference type="InterPro" id="IPR045324">
    <property type="entry name" value="Small_multidrug_res"/>
</dbReference>
<dbReference type="GO" id="GO:0015220">
    <property type="term" value="F:choline transmembrane transporter activity"/>
    <property type="evidence" value="ECO:0007669"/>
    <property type="project" value="TreeGrafter"/>
</dbReference>
<sequence>MMKDGMGWIWLALAIGSEIMATSALKAAAGFTRPLPSIAVIFGYAVAFYALSQTLRTIPMGIAYALWSGVGIVVISLIGLVVYRQKLDAAALAGIAMIVAGTLVINLFSTSSAEG</sequence>
<feature type="transmembrane region" description="Helical" evidence="9">
    <location>
        <begin position="64"/>
        <end position="83"/>
    </location>
</feature>
<dbReference type="SUPFAM" id="SSF103481">
    <property type="entry name" value="Multidrug resistance efflux transporter EmrE"/>
    <property type="match status" value="1"/>
</dbReference>
<keyword evidence="3" id="KW-1003">Cell membrane</keyword>
<dbReference type="Proteomes" id="UP000004728">
    <property type="component" value="Unassembled WGS sequence"/>
</dbReference>
<dbReference type="STRING" id="983920.Y88_0109"/>
<evidence type="ECO:0000256" key="7">
    <source>
        <dbReference type="ARBA" id="ARBA00038032"/>
    </source>
</evidence>
<evidence type="ECO:0000256" key="5">
    <source>
        <dbReference type="ARBA" id="ARBA00022989"/>
    </source>
</evidence>